<dbReference type="GO" id="GO:0004788">
    <property type="term" value="F:thiamine diphosphokinase activity"/>
    <property type="evidence" value="ECO:0007669"/>
    <property type="project" value="UniProtKB-UniRule"/>
</dbReference>
<dbReference type="GO" id="GO:0030975">
    <property type="term" value="F:thiamine binding"/>
    <property type="evidence" value="ECO:0007669"/>
    <property type="project" value="InterPro"/>
</dbReference>
<dbReference type="PANTHER" id="PTHR41299:SF1">
    <property type="entry name" value="THIAMINE PYROPHOSPHOKINASE"/>
    <property type="match status" value="1"/>
</dbReference>
<comment type="caution">
    <text evidence="7">The sequence shown here is derived from an EMBL/GenBank/DDBJ whole genome shotgun (WGS) entry which is preliminary data.</text>
</comment>
<dbReference type="PANTHER" id="PTHR41299">
    <property type="entry name" value="THIAMINE PYROPHOSPHOKINASE"/>
    <property type="match status" value="1"/>
</dbReference>
<keyword evidence="4" id="KW-0067">ATP-binding</keyword>
<dbReference type="GO" id="GO:0005524">
    <property type="term" value="F:ATP binding"/>
    <property type="evidence" value="ECO:0007669"/>
    <property type="project" value="UniProtKB-KW"/>
</dbReference>
<name>A0A348WAE2_9RHOB</name>
<dbReference type="InterPro" id="IPR036371">
    <property type="entry name" value="TPK_B1-bd_sf"/>
</dbReference>
<reference evidence="7 8" key="1">
    <citation type="journal article" date="2018" name="Nat. Biotechnol.">
        <title>A standardized bacterial taxonomy based on genome phylogeny substantially revises the tree of life.</title>
        <authorList>
            <person name="Parks D.H."/>
            <person name="Chuvochina M."/>
            <person name="Waite D.W."/>
            <person name="Rinke C."/>
            <person name="Skarshewski A."/>
            <person name="Chaumeil P.A."/>
            <person name="Hugenholtz P."/>
        </authorList>
    </citation>
    <scope>NUCLEOTIDE SEQUENCE [LARGE SCALE GENOMIC DNA]</scope>
    <source>
        <strain evidence="7">UBA9169</strain>
    </source>
</reference>
<dbReference type="CDD" id="cd07995">
    <property type="entry name" value="TPK"/>
    <property type="match status" value="1"/>
</dbReference>
<evidence type="ECO:0000256" key="2">
    <source>
        <dbReference type="ARBA" id="ARBA00022741"/>
    </source>
</evidence>
<evidence type="ECO:0000256" key="4">
    <source>
        <dbReference type="ARBA" id="ARBA00022840"/>
    </source>
</evidence>
<feature type="domain" description="Thiamin pyrophosphokinase catalytic" evidence="6">
    <location>
        <begin position="9"/>
        <end position="106"/>
    </location>
</feature>
<evidence type="ECO:0000259" key="6">
    <source>
        <dbReference type="Pfam" id="PF04263"/>
    </source>
</evidence>
<dbReference type="EMBL" id="DMVW01000064">
    <property type="protein sequence ID" value="HAR51504.1"/>
    <property type="molecule type" value="Genomic_DNA"/>
</dbReference>
<organism evidence="7 8">
    <name type="scientific">Roseovarius nubinhibens</name>
    <dbReference type="NCBI Taxonomy" id="314263"/>
    <lineage>
        <taxon>Bacteria</taxon>
        <taxon>Pseudomonadati</taxon>
        <taxon>Pseudomonadota</taxon>
        <taxon>Alphaproteobacteria</taxon>
        <taxon>Rhodobacterales</taxon>
        <taxon>Roseobacteraceae</taxon>
        <taxon>Roseovarius</taxon>
    </lineage>
</organism>
<evidence type="ECO:0000256" key="3">
    <source>
        <dbReference type="ARBA" id="ARBA00022777"/>
    </source>
</evidence>
<protein>
    <recommendedName>
        <fullName evidence="5">Thiamine diphosphokinase</fullName>
        <ecNumber evidence="5">2.7.6.2</ecNumber>
    </recommendedName>
</protein>
<dbReference type="SUPFAM" id="SSF63862">
    <property type="entry name" value="Thiamin pyrophosphokinase, substrate-binding domain"/>
    <property type="match status" value="1"/>
</dbReference>
<dbReference type="InterPro" id="IPR006282">
    <property type="entry name" value="Thi_PPkinase"/>
</dbReference>
<dbReference type="InterPro" id="IPR036759">
    <property type="entry name" value="TPK_catalytic_sf"/>
</dbReference>
<dbReference type="GO" id="GO:0016301">
    <property type="term" value="F:kinase activity"/>
    <property type="evidence" value="ECO:0007669"/>
    <property type="project" value="UniProtKB-KW"/>
</dbReference>
<dbReference type="InterPro" id="IPR007371">
    <property type="entry name" value="TPK_catalytic"/>
</dbReference>
<keyword evidence="2" id="KW-0547">Nucleotide-binding</keyword>
<evidence type="ECO:0000256" key="5">
    <source>
        <dbReference type="NCBIfam" id="TIGR01378"/>
    </source>
</evidence>
<accession>A0A348WAE2</accession>
<dbReference type="NCBIfam" id="TIGR01378">
    <property type="entry name" value="thi_PPkinase"/>
    <property type="match status" value="1"/>
</dbReference>
<dbReference type="GO" id="GO:0009229">
    <property type="term" value="P:thiamine diphosphate biosynthetic process"/>
    <property type="evidence" value="ECO:0007669"/>
    <property type="project" value="InterPro"/>
</dbReference>
<dbReference type="EC" id="2.7.6.2" evidence="5"/>
<dbReference type="GO" id="GO:0006772">
    <property type="term" value="P:thiamine metabolic process"/>
    <property type="evidence" value="ECO:0007669"/>
    <property type="project" value="UniProtKB-UniRule"/>
</dbReference>
<proteinExistence type="predicted"/>
<keyword evidence="1" id="KW-0808">Transferase</keyword>
<dbReference type="AlphaFoldDB" id="A0A348WAE2"/>
<evidence type="ECO:0000313" key="7">
    <source>
        <dbReference type="EMBL" id="HAR51504.1"/>
    </source>
</evidence>
<gene>
    <name evidence="7" type="ORF">DCS45_06440</name>
</gene>
<evidence type="ECO:0000313" key="8">
    <source>
        <dbReference type="Proteomes" id="UP000264719"/>
    </source>
</evidence>
<sequence>MDQGDLAAALAHAECVVAADGGADKALAAGIMPEAVIGDFDSLSARARREIPQERLHRIDEQDSTDFDKALRHIEAPLILGVGFLGARLDHQLAACNTLVRHAEARVILTSRDSIVLLAPPSIVLDLAPGTVVSLFPLGAVEGVSDGLEWPIAGLSFYPDGVIGTSNRALGPVEMSFTAPKMLLILPAECLDRVIEALGRSASHW</sequence>
<evidence type="ECO:0000256" key="1">
    <source>
        <dbReference type="ARBA" id="ARBA00022679"/>
    </source>
</evidence>
<keyword evidence="3 7" id="KW-0418">Kinase</keyword>
<dbReference type="Proteomes" id="UP000264719">
    <property type="component" value="Unassembled WGS sequence"/>
</dbReference>
<dbReference type="Pfam" id="PF04263">
    <property type="entry name" value="TPK_catalytic"/>
    <property type="match status" value="1"/>
</dbReference>
<dbReference type="SUPFAM" id="SSF63999">
    <property type="entry name" value="Thiamin pyrophosphokinase, catalytic domain"/>
    <property type="match status" value="1"/>
</dbReference>
<dbReference type="InterPro" id="IPR053149">
    <property type="entry name" value="TPK"/>
</dbReference>
<dbReference type="Gene3D" id="3.40.50.10240">
    <property type="entry name" value="Thiamin pyrophosphokinase, catalytic domain"/>
    <property type="match status" value="1"/>
</dbReference>